<dbReference type="GO" id="GO:0005737">
    <property type="term" value="C:cytoplasm"/>
    <property type="evidence" value="ECO:0007669"/>
    <property type="project" value="UniProtKB-SubCell"/>
</dbReference>
<feature type="binding site" evidence="3">
    <location>
        <begin position="10"/>
        <end position="29"/>
    </location>
    <ligand>
        <name>NAD(+)</name>
        <dbReference type="ChEBI" id="CHEBI:57540"/>
    </ligand>
</feature>
<dbReference type="EC" id="2.3.1.286" evidence="3"/>
<dbReference type="GO" id="GO:0017136">
    <property type="term" value="F:histone deacetylase activity, NAD-dependent"/>
    <property type="evidence" value="ECO:0007669"/>
    <property type="project" value="TreeGrafter"/>
</dbReference>
<dbReference type="AlphaFoldDB" id="A0A0B8SZ60"/>
<protein>
    <recommendedName>
        <fullName evidence="3">NAD-dependent protein deacylase</fullName>
        <ecNumber evidence="3">2.3.1.286</ecNumber>
    </recommendedName>
    <alternativeName>
        <fullName evidence="3">Regulatory protein SIR2 homolog</fullName>
    </alternativeName>
</protein>
<dbReference type="Gene3D" id="3.40.50.1220">
    <property type="entry name" value="TPP-binding domain"/>
    <property type="match status" value="1"/>
</dbReference>
<comment type="catalytic activity">
    <reaction evidence="3">
        <text>N(6)-acetyl-L-lysyl-[protein] + NAD(+) + H2O = 2''-O-acetyl-ADP-D-ribose + nicotinamide + L-lysyl-[protein]</text>
        <dbReference type="Rhea" id="RHEA:43636"/>
        <dbReference type="Rhea" id="RHEA-COMP:9752"/>
        <dbReference type="Rhea" id="RHEA-COMP:10731"/>
        <dbReference type="ChEBI" id="CHEBI:15377"/>
        <dbReference type="ChEBI" id="CHEBI:17154"/>
        <dbReference type="ChEBI" id="CHEBI:29969"/>
        <dbReference type="ChEBI" id="CHEBI:57540"/>
        <dbReference type="ChEBI" id="CHEBI:61930"/>
        <dbReference type="ChEBI" id="CHEBI:83767"/>
        <dbReference type="EC" id="2.3.1.286"/>
    </reaction>
</comment>
<sequence>MAKNLVVFTGAGISAESGLKTFRGSGGLWEGYNIEEVATPDGWKKDVKKVLEFYNTRRQQCIAANPNAAHLALRELENDFQVQIITQNIDDLHERAGSKNVLHLHGEIRKAQSSLNPRFVYEMDTDTISIGDTCELGSQLRPHVVWFGEAVPNLERAARLTREADIFVVIGTSLQVYPAANLLYEVRPGCEVFLIDPNAEALGFDSGIKRIAATATEGVAILRKLLTE</sequence>
<feature type="domain" description="Deacetylase sirtuin-type" evidence="5">
    <location>
        <begin position="1"/>
        <end position="228"/>
    </location>
</feature>
<dbReference type="OrthoDB" id="9800582at2"/>
<dbReference type="SUPFAM" id="SSF52467">
    <property type="entry name" value="DHS-like NAD/FAD-binding domain"/>
    <property type="match status" value="1"/>
</dbReference>
<reference evidence="7" key="1">
    <citation type="submission" date="2014-04" db="EMBL/GenBank/DDBJ databases">
        <title>Whole-Genome optical mapping and complete genome sequence of Sphingobacterium deserti sp. nov., a new spaces isolated from desert in the west of China.</title>
        <authorList>
            <person name="Teng C."/>
            <person name="Zhou Z."/>
            <person name="Li X."/>
            <person name="Chen M."/>
            <person name="Lin M."/>
            <person name="Wang L."/>
            <person name="Su S."/>
            <person name="Zhang C."/>
            <person name="Zhang W."/>
        </authorList>
    </citation>
    <scope>NUCLEOTIDE SEQUENCE [LARGE SCALE GENOMIC DNA]</scope>
    <source>
        <strain evidence="7">ACCC05744</strain>
    </source>
</reference>
<evidence type="ECO:0000256" key="1">
    <source>
        <dbReference type="ARBA" id="ARBA00022679"/>
    </source>
</evidence>
<evidence type="ECO:0000259" key="5">
    <source>
        <dbReference type="PROSITE" id="PS50305"/>
    </source>
</evidence>
<comment type="caution">
    <text evidence="6">The sequence shown here is derived from an EMBL/GenBank/DDBJ whole genome shotgun (WGS) entry which is preliminary data.</text>
</comment>
<dbReference type="GO" id="GO:0036055">
    <property type="term" value="F:protein-succinyllysine desuccinylase activity"/>
    <property type="evidence" value="ECO:0007669"/>
    <property type="project" value="UniProtKB-UniRule"/>
</dbReference>
<accession>A0A0B8SZ60</accession>
<feature type="binding site" evidence="3">
    <location>
        <position position="54"/>
    </location>
    <ligand>
        <name>substrate</name>
    </ligand>
</feature>
<keyword evidence="3" id="KW-0963">Cytoplasm</keyword>
<organism evidence="6 7">
    <name type="scientific">Sphingobacterium deserti</name>
    <dbReference type="NCBI Taxonomy" id="1229276"/>
    <lineage>
        <taxon>Bacteria</taxon>
        <taxon>Pseudomonadati</taxon>
        <taxon>Bacteroidota</taxon>
        <taxon>Sphingobacteriia</taxon>
        <taxon>Sphingobacteriales</taxon>
        <taxon>Sphingobacteriaceae</taxon>
        <taxon>Sphingobacterium</taxon>
    </lineage>
</organism>
<evidence type="ECO:0000256" key="2">
    <source>
        <dbReference type="ARBA" id="ARBA00023027"/>
    </source>
</evidence>
<dbReference type="InterPro" id="IPR050134">
    <property type="entry name" value="NAD-dep_sirtuin_deacylases"/>
</dbReference>
<keyword evidence="1" id="KW-0808">Transferase</keyword>
<dbReference type="STRING" id="1229276.DI53_3364"/>
<feature type="binding site" evidence="3">
    <location>
        <begin position="87"/>
        <end position="90"/>
    </location>
    <ligand>
        <name>NAD(+)</name>
        <dbReference type="ChEBI" id="CHEBI:57540"/>
    </ligand>
</feature>
<dbReference type="Pfam" id="PF02146">
    <property type="entry name" value="SIR2"/>
    <property type="match status" value="1"/>
</dbReference>
<comment type="function">
    <text evidence="3">NAD-dependent lysine deacetylase and desuccinylase that specifically removes acetyl and succinyl groups on target proteins. Modulates the activities of several proteins which are inactive in their acylated form.</text>
</comment>
<dbReference type="PANTHER" id="PTHR11085:SF4">
    <property type="entry name" value="NAD-DEPENDENT PROTEIN DEACYLASE"/>
    <property type="match status" value="1"/>
</dbReference>
<gene>
    <name evidence="3" type="primary">cobB</name>
    <name evidence="6" type="ORF">DI53_3364</name>
</gene>
<dbReference type="HAMAP" id="MF_01121">
    <property type="entry name" value="Sirtuin_ClassIII"/>
    <property type="match status" value="1"/>
</dbReference>
<dbReference type="PANTHER" id="PTHR11085">
    <property type="entry name" value="NAD-DEPENDENT PROTEIN DEACYLASE SIRTUIN-5, MITOCHONDRIAL-RELATED"/>
    <property type="match status" value="1"/>
</dbReference>
<comment type="similarity">
    <text evidence="3">Belongs to the sirtuin family. Class III subfamily.</text>
</comment>
<keyword evidence="2 3" id="KW-0520">NAD</keyword>
<comment type="caution">
    <text evidence="3 4">Lacks conserved residue(s) required for the propagation of feature annotation.</text>
</comment>
<dbReference type="Gene3D" id="3.30.1600.10">
    <property type="entry name" value="SIR2/SIRT2 'Small Domain"/>
    <property type="match status" value="1"/>
</dbReference>
<feature type="binding site" evidence="3">
    <location>
        <position position="57"/>
    </location>
    <ligand>
        <name>substrate</name>
    </ligand>
</feature>
<name>A0A0B8SZ60_9SPHI</name>
<dbReference type="InterPro" id="IPR027546">
    <property type="entry name" value="Sirtuin_class_III"/>
</dbReference>
<comment type="subcellular location">
    <subcellularLocation>
        <location evidence="3">Cytoplasm</location>
    </subcellularLocation>
</comment>
<proteinExistence type="inferred from homology"/>
<reference evidence="6 7" key="2">
    <citation type="journal article" date="2015" name="PLoS ONE">
        <title>Whole-Genome Optical Mapping and Finished Genome Sequence of Sphingobacterium deserti sp. nov., a New Species Isolated from the Western Desert of China.</title>
        <authorList>
            <person name="Teng C."/>
            <person name="Zhou Z."/>
            <person name="Molnar I."/>
            <person name="Li X."/>
            <person name="Tang R."/>
            <person name="Chen M."/>
            <person name="Wang L."/>
            <person name="Su S."/>
            <person name="Zhang W."/>
            <person name="Lin M."/>
        </authorList>
    </citation>
    <scope>NUCLEOTIDE SEQUENCE [LARGE SCALE GENOMIC DNA]</scope>
    <source>
        <strain evidence="7">ACCC05744</strain>
    </source>
</reference>
<comment type="domain">
    <text evidence="3">2 residues (Tyr-54 and Arg-57) present in a large hydrophobic pocket are probably involved in substrate specificity. They are important for desuccinylation activity, but dispensable for deacetylation activity.</text>
</comment>
<evidence type="ECO:0000256" key="3">
    <source>
        <dbReference type="HAMAP-Rule" id="MF_01121"/>
    </source>
</evidence>
<comment type="catalytic activity">
    <reaction evidence="3">
        <text>N(6)-succinyl-L-lysyl-[protein] + NAD(+) + H2O = 2''-O-succinyl-ADP-D-ribose + nicotinamide + L-lysyl-[protein]</text>
        <dbReference type="Rhea" id="RHEA:47668"/>
        <dbReference type="Rhea" id="RHEA-COMP:9752"/>
        <dbReference type="Rhea" id="RHEA-COMP:11877"/>
        <dbReference type="ChEBI" id="CHEBI:15377"/>
        <dbReference type="ChEBI" id="CHEBI:17154"/>
        <dbReference type="ChEBI" id="CHEBI:29969"/>
        <dbReference type="ChEBI" id="CHEBI:57540"/>
        <dbReference type="ChEBI" id="CHEBI:87830"/>
        <dbReference type="ChEBI" id="CHEBI:87832"/>
    </reaction>
</comment>
<dbReference type="PROSITE" id="PS50305">
    <property type="entry name" value="SIRTUIN"/>
    <property type="match status" value="1"/>
</dbReference>
<dbReference type="InterPro" id="IPR003000">
    <property type="entry name" value="Sirtuin"/>
</dbReference>
<evidence type="ECO:0000256" key="4">
    <source>
        <dbReference type="PROSITE-ProRule" id="PRU00236"/>
    </source>
</evidence>
<dbReference type="Proteomes" id="UP000031802">
    <property type="component" value="Unassembled WGS sequence"/>
</dbReference>
<feature type="binding site" evidence="3">
    <location>
        <begin position="198"/>
        <end position="200"/>
    </location>
    <ligand>
        <name>NAD(+)</name>
        <dbReference type="ChEBI" id="CHEBI:57540"/>
    </ligand>
</feature>
<keyword evidence="7" id="KW-1185">Reference proteome</keyword>
<dbReference type="InterPro" id="IPR026590">
    <property type="entry name" value="Ssirtuin_cat_dom"/>
</dbReference>
<evidence type="ECO:0000313" key="6">
    <source>
        <dbReference type="EMBL" id="KGE12927.1"/>
    </source>
</evidence>
<dbReference type="GO" id="GO:0036054">
    <property type="term" value="F:protein-malonyllysine demalonylase activity"/>
    <property type="evidence" value="ECO:0007669"/>
    <property type="project" value="InterPro"/>
</dbReference>
<feature type="active site" description="Proton acceptor" evidence="3">
    <location>
        <position position="105"/>
    </location>
</feature>
<dbReference type="PATRIC" id="fig|1229276.3.peg.3476"/>
<dbReference type="InterPro" id="IPR029035">
    <property type="entry name" value="DHS-like_NAD/FAD-binding_dom"/>
</dbReference>
<evidence type="ECO:0000313" key="7">
    <source>
        <dbReference type="Proteomes" id="UP000031802"/>
    </source>
</evidence>
<feature type="binding site" evidence="3">
    <location>
        <position position="211"/>
    </location>
    <ligand>
        <name>NAD(+)</name>
        <dbReference type="ChEBI" id="CHEBI:57540"/>
    </ligand>
</feature>
<dbReference type="GO" id="GO:0070403">
    <property type="term" value="F:NAD+ binding"/>
    <property type="evidence" value="ECO:0007669"/>
    <property type="project" value="UniProtKB-UniRule"/>
</dbReference>
<dbReference type="InterPro" id="IPR026591">
    <property type="entry name" value="Sirtuin_cat_small_dom_sf"/>
</dbReference>
<feature type="binding site" evidence="3">
    <location>
        <begin position="171"/>
        <end position="173"/>
    </location>
    <ligand>
        <name>NAD(+)</name>
        <dbReference type="ChEBI" id="CHEBI:57540"/>
    </ligand>
</feature>
<dbReference type="EMBL" id="JJMU01000062">
    <property type="protein sequence ID" value="KGE12927.1"/>
    <property type="molecule type" value="Genomic_DNA"/>
</dbReference>
<dbReference type="eggNOG" id="COG0846">
    <property type="taxonomic scope" value="Bacteria"/>
</dbReference>
<dbReference type="RefSeq" id="WP_037502285.1">
    <property type="nucleotide sequence ID" value="NZ_JJMU01000062.1"/>
</dbReference>